<evidence type="ECO:0000313" key="8">
    <source>
        <dbReference type="EMBL" id="SNS79151.1"/>
    </source>
</evidence>
<comment type="PTM">
    <text evidence="4">Binds 2 heme c groups covalently per subunit.</text>
</comment>
<dbReference type="PANTHER" id="PTHR33751">
    <property type="entry name" value="CBB3-TYPE CYTOCHROME C OXIDASE SUBUNIT FIXP"/>
    <property type="match status" value="1"/>
</dbReference>
<proteinExistence type="predicted"/>
<evidence type="ECO:0000256" key="3">
    <source>
        <dbReference type="ARBA" id="ARBA00023004"/>
    </source>
</evidence>
<dbReference type="AlphaFoldDB" id="A0A239HDC9"/>
<feature type="signal peptide" evidence="6">
    <location>
        <begin position="1"/>
        <end position="22"/>
    </location>
</feature>
<name>A0A239HDC9_9BURK</name>
<evidence type="ECO:0000256" key="1">
    <source>
        <dbReference type="ARBA" id="ARBA00022617"/>
    </source>
</evidence>
<accession>A0A239HDC9</accession>
<dbReference type="GO" id="GO:0009055">
    <property type="term" value="F:electron transfer activity"/>
    <property type="evidence" value="ECO:0007669"/>
    <property type="project" value="InterPro"/>
</dbReference>
<reference evidence="8 9" key="1">
    <citation type="submission" date="2017-06" db="EMBL/GenBank/DDBJ databases">
        <authorList>
            <person name="Kim H.J."/>
            <person name="Triplett B.A."/>
        </authorList>
    </citation>
    <scope>NUCLEOTIDE SEQUENCE [LARGE SCALE GENOMIC DNA]</scope>
    <source>
        <strain evidence="8 9">U15</strain>
    </source>
</reference>
<evidence type="ECO:0000256" key="6">
    <source>
        <dbReference type="SAM" id="SignalP"/>
    </source>
</evidence>
<feature type="binding site" description="axial binding residue" evidence="5">
    <location>
        <position position="86"/>
    </location>
    <ligand>
        <name>heme c</name>
        <dbReference type="ChEBI" id="CHEBI:61717"/>
        <label>1</label>
    </ligand>
    <ligandPart>
        <name>Fe</name>
        <dbReference type="ChEBI" id="CHEBI:18248"/>
    </ligandPart>
</feature>
<feature type="binding site" description="axial binding residue" evidence="5">
    <location>
        <position position="45"/>
    </location>
    <ligand>
        <name>heme c</name>
        <dbReference type="ChEBI" id="CHEBI:61717"/>
        <label>1</label>
    </ligand>
    <ligandPart>
        <name>Fe</name>
        <dbReference type="ChEBI" id="CHEBI:18248"/>
    </ligandPart>
</feature>
<evidence type="ECO:0000256" key="4">
    <source>
        <dbReference type="PIRSR" id="PIRSR000005-1"/>
    </source>
</evidence>
<dbReference type="PANTHER" id="PTHR33751:SF11">
    <property type="entry name" value="BLL4483 PROTEIN"/>
    <property type="match status" value="1"/>
</dbReference>
<keyword evidence="1 4" id="KW-0349">Heme</keyword>
<dbReference type="PIRSF" id="PIRSF000005">
    <property type="entry name" value="Cytochrome_c4"/>
    <property type="match status" value="1"/>
</dbReference>
<feature type="chain" id="PRO_5013145079" evidence="6">
    <location>
        <begin position="23"/>
        <end position="239"/>
    </location>
</feature>
<feature type="binding site" description="axial binding residue" evidence="5">
    <location>
        <position position="190"/>
    </location>
    <ligand>
        <name>heme c</name>
        <dbReference type="ChEBI" id="CHEBI:61717"/>
        <label>2</label>
    </ligand>
    <ligandPart>
        <name>Fe</name>
        <dbReference type="ChEBI" id="CHEBI:18248"/>
    </ligandPart>
</feature>
<dbReference type="Proteomes" id="UP000198284">
    <property type="component" value="Unassembled WGS sequence"/>
</dbReference>
<sequence length="239" mass="25276">MRTTTKSSLLAALALLCASAFGAGGATADGSNPFAAKVAPCMSCHGKEGRAAADGYYPRIAGKPAGYLYNQLINFREGRRQQYPLMTYMVQHLSDDYLKAMAQHFADQHVPYPPPQPSDVTAAVLERGRQLVVAGDPSRKIPACAACHGEALTGVNPGIPGLLGLPRDYINGQFGAWRENARKAAMPDCMGEIARHLSVEDISAASAWLSSRPVPADASPAAPTKVKLPLACGSYPQNP</sequence>
<feature type="binding site" description="covalent" evidence="4">
    <location>
        <position position="147"/>
    </location>
    <ligand>
        <name>heme c</name>
        <dbReference type="ChEBI" id="CHEBI:61717"/>
        <label>2</label>
    </ligand>
</feature>
<feature type="binding site" description="covalent" evidence="4">
    <location>
        <position position="144"/>
    </location>
    <ligand>
        <name>heme c</name>
        <dbReference type="ChEBI" id="CHEBI:61717"/>
        <label>2</label>
    </ligand>
</feature>
<dbReference type="InterPro" id="IPR036909">
    <property type="entry name" value="Cyt_c-like_dom_sf"/>
</dbReference>
<feature type="binding site" description="covalent" evidence="4">
    <location>
        <position position="44"/>
    </location>
    <ligand>
        <name>heme c</name>
        <dbReference type="ChEBI" id="CHEBI:61717"/>
        <label>1</label>
    </ligand>
</feature>
<dbReference type="Gene3D" id="1.10.760.10">
    <property type="entry name" value="Cytochrome c-like domain"/>
    <property type="match status" value="2"/>
</dbReference>
<feature type="domain" description="Cytochrome c" evidence="7">
    <location>
        <begin position="123"/>
        <end position="213"/>
    </location>
</feature>
<keyword evidence="6" id="KW-0732">Signal</keyword>
<dbReference type="EMBL" id="FZOT01000006">
    <property type="protein sequence ID" value="SNS79151.1"/>
    <property type="molecule type" value="Genomic_DNA"/>
</dbReference>
<dbReference type="OrthoDB" id="9773456at2"/>
<dbReference type="InterPro" id="IPR009056">
    <property type="entry name" value="Cyt_c-like_dom"/>
</dbReference>
<dbReference type="GO" id="GO:0005506">
    <property type="term" value="F:iron ion binding"/>
    <property type="evidence" value="ECO:0007669"/>
    <property type="project" value="InterPro"/>
</dbReference>
<feature type="binding site" description="axial binding residue" evidence="5">
    <location>
        <position position="148"/>
    </location>
    <ligand>
        <name>heme c</name>
        <dbReference type="ChEBI" id="CHEBI:61717"/>
        <label>2</label>
    </ligand>
    <ligandPart>
        <name>Fe</name>
        <dbReference type="ChEBI" id="CHEBI:18248"/>
    </ligandPart>
</feature>
<feature type="binding site" description="covalent" evidence="4">
    <location>
        <position position="41"/>
    </location>
    <ligand>
        <name>heme c</name>
        <dbReference type="ChEBI" id="CHEBI:61717"/>
        <label>1</label>
    </ligand>
</feature>
<dbReference type="GO" id="GO:0042597">
    <property type="term" value="C:periplasmic space"/>
    <property type="evidence" value="ECO:0007669"/>
    <property type="project" value="InterPro"/>
</dbReference>
<protein>
    <submittedName>
        <fullName evidence="8">Cytochrome c553</fullName>
    </submittedName>
</protein>
<organism evidence="8 9">
    <name type="scientific">Noviherbaspirillum humi</name>
    <dbReference type="NCBI Taxonomy" id="1688639"/>
    <lineage>
        <taxon>Bacteria</taxon>
        <taxon>Pseudomonadati</taxon>
        <taxon>Pseudomonadota</taxon>
        <taxon>Betaproteobacteria</taxon>
        <taxon>Burkholderiales</taxon>
        <taxon>Oxalobacteraceae</taxon>
        <taxon>Noviherbaspirillum</taxon>
    </lineage>
</organism>
<dbReference type="InterPro" id="IPR024167">
    <property type="entry name" value="Cytochrome_c4-like"/>
</dbReference>
<keyword evidence="2 5" id="KW-0479">Metal-binding</keyword>
<evidence type="ECO:0000256" key="2">
    <source>
        <dbReference type="ARBA" id="ARBA00022723"/>
    </source>
</evidence>
<dbReference type="InterPro" id="IPR050597">
    <property type="entry name" value="Cytochrome_c_Oxidase_Subunit"/>
</dbReference>
<evidence type="ECO:0000256" key="5">
    <source>
        <dbReference type="PIRSR" id="PIRSR000005-2"/>
    </source>
</evidence>
<keyword evidence="3 5" id="KW-0408">Iron</keyword>
<evidence type="ECO:0000313" key="9">
    <source>
        <dbReference type="Proteomes" id="UP000198284"/>
    </source>
</evidence>
<dbReference type="PROSITE" id="PS51007">
    <property type="entry name" value="CYTC"/>
    <property type="match status" value="2"/>
</dbReference>
<dbReference type="RefSeq" id="WP_143131227.1">
    <property type="nucleotide sequence ID" value="NZ_FZOT01000006.1"/>
</dbReference>
<evidence type="ECO:0000259" key="7">
    <source>
        <dbReference type="PROSITE" id="PS51007"/>
    </source>
</evidence>
<gene>
    <name evidence="8" type="ORF">SAMN06265795_106196</name>
</gene>
<keyword evidence="9" id="KW-1185">Reference proteome</keyword>
<dbReference type="SUPFAM" id="SSF46626">
    <property type="entry name" value="Cytochrome c"/>
    <property type="match status" value="2"/>
</dbReference>
<dbReference type="GO" id="GO:0020037">
    <property type="term" value="F:heme binding"/>
    <property type="evidence" value="ECO:0007669"/>
    <property type="project" value="InterPro"/>
</dbReference>
<feature type="domain" description="Cytochrome c" evidence="7">
    <location>
        <begin position="25"/>
        <end position="109"/>
    </location>
</feature>